<reference evidence="1 2" key="1">
    <citation type="submission" date="2008-10" db="EMBL/GenBank/DDBJ databases">
        <authorList>
            <person name="Qin X."/>
            <person name="Bachman B."/>
            <person name="Battles P."/>
            <person name="Bell A."/>
            <person name="Bess C."/>
            <person name="Bickham C."/>
            <person name="Chaboub L."/>
            <person name="Chen D."/>
            <person name="Coyle M."/>
            <person name="Deiros D.R."/>
            <person name="Dinh H."/>
            <person name="Forbes L."/>
            <person name="Fowler G."/>
            <person name="Francisco L."/>
            <person name="Fu Q."/>
            <person name="Gubbala S."/>
            <person name="Hale W."/>
            <person name="Han Y."/>
            <person name="Hemphill L."/>
            <person name="Highlander S.K."/>
            <person name="Hirani K."/>
            <person name="Hogues M."/>
            <person name="Jackson L."/>
            <person name="Jakkamsetti A."/>
            <person name="Javaid M."/>
            <person name="Jiang H."/>
            <person name="Korchina V."/>
            <person name="Kovar C."/>
            <person name="Lara F."/>
            <person name="Lee S."/>
            <person name="Mata R."/>
            <person name="Mathew T."/>
            <person name="Moen C."/>
            <person name="Morales K."/>
            <person name="Munidasa M."/>
            <person name="Nazareth L."/>
            <person name="Ngo R."/>
            <person name="Nguyen L."/>
            <person name="Okwuonu G."/>
            <person name="Ongeri F."/>
            <person name="Patil S."/>
            <person name="Petrosino J."/>
            <person name="Pham C."/>
            <person name="Pham P."/>
            <person name="Pu L.-L."/>
            <person name="Puazo M."/>
            <person name="Raj R."/>
            <person name="Reid J."/>
            <person name="Rouhana J."/>
            <person name="Saada N."/>
            <person name="Shang Y."/>
            <person name="Simmons D."/>
            <person name="Thornton R."/>
            <person name="Warren J."/>
            <person name="Weissenberger G."/>
            <person name="Zhang J."/>
            <person name="Zhang L."/>
            <person name="Zhou C."/>
            <person name="Zhu D."/>
            <person name="Muzny D."/>
            <person name="Worley K."/>
            <person name="Gibbs R."/>
        </authorList>
    </citation>
    <scope>NUCLEOTIDE SEQUENCE [LARGE SCALE GENOMIC DNA]</scope>
    <source>
        <strain evidence="1 2">ATCC 51172</strain>
    </source>
</reference>
<evidence type="ECO:0000313" key="1">
    <source>
        <dbReference type="EMBL" id="EEI86831.1"/>
    </source>
</evidence>
<proteinExistence type="predicted"/>
<protein>
    <submittedName>
        <fullName evidence="1">Uncharacterized protein</fullName>
    </submittedName>
</protein>
<sequence>SRSSGRSPWVASGREQGELAAKLIAWVVLVDIGALRWLVSGARVGGYGAGGLG</sequence>
<name>C2BE35_9FIRM</name>
<evidence type="ECO:0000313" key="2">
    <source>
        <dbReference type="Proteomes" id="UP000005984"/>
    </source>
</evidence>
<gene>
    <name evidence="1" type="ORF">HMPREF0072_0605</name>
</gene>
<accession>C2BE35</accession>
<dbReference type="Proteomes" id="UP000005984">
    <property type="component" value="Unassembled WGS sequence"/>
</dbReference>
<dbReference type="AlphaFoldDB" id="C2BE35"/>
<dbReference type="HOGENOM" id="CLU_3072969_0_0_9"/>
<feature type="non-terminal residue" evidence="1">
    <location>
        <position position="1"/>
    </location>
</feature>
<dbReference type="EMBL" id="ABYO01000121">
    <property type="protein sequence ID" value="EEI86831.1"/>
    <property type="molecule type" value="Genomic_DNA"/>
</dbReference>
<comment type="caution">
    <text evidence="1">The sequence shown here is derived from an EMBL/GenBank/DDBJ whole genome shotgun (WGS) entry which is preliminary data.</text>
</comment>
<keyword evidence="2" id="KW-1185">Reference proteome</keyword>
<organism evidence="1 2">
    <name type="scientific">Anaerococcus lactolyticus ATCC 51172</name>
    <dbReference type="NCBI Taxonomy" id="525254"/>
    <lineage>
        <taxon>Bacteria</taxon>
        <taxon>Bacillati</taxon>
        <taxon>Bacillota</taxon>
        <taxon>Tissierellia</taxon>
        <taxon>Tissierellales</taxon>
        <taxon>Peptoniphilaceae</taxon>
        <taxon>Anaerococcus</taxon>
    </lineage>
</organism>